<evidence type="ECO:0000256" key="1">
    <source>
        <dbReference type="ARBA" id="ARBA00004141"/>
    </source>
</evidence>
<feature type="transmembrane region" description="Helical" evidence="5">
    <location>
        <begin position="137"/>
        <end position="161"/>
    </location>
</feature>
<dbReference type="Pfam" id="PF04893">
    <property type="entry name" value="Yip1"/>
    <property type="match status" value="1"/>
</dbReference>
<keyword evidence="2 5" id="KW-0812">Transmembrane</keyword>
<dbReference type="OrthoDB" id="1715999at2"/>
<feature type="domain" description="Yip1" evidence="6">
    <location>
        <begin position="28"/>
        <end position="234"/>
    </location>
</feature>
<dbReference type="Proteomes" id="UP000092971">
    <property type="component" value="Chromosome"/>
</dbReference>
<evidence type="ECO:0000256" key="5">
    <source>
        <dbReference type="SAM" id="Phobius"/>
    </source>
</evidence>
<dbReference type="AlphaFoldDB" id="A0A1B1YGP9"/>
<gene>
    <name evidence="7" type="ORF">CSTERTH_13260</name>
</gene>
<dbReference type="InterPro" id="IPR006977">
    <property type="entry name" value="Yip1_dom"/>
</dbReference>
<evidence type="ECO:0000256" key="3">
    <source>
        <dbReference type="ARBA" id="ARBA00022989"/>
    </source>
</evidence>
<proteinExistence type="predicted"/>
<accession>A0A1B1YGP9</accession>
<comment type="subcellular location">
    <subcellularLocation>
        <location evidence="1">Membrane</location>
        <topology evidence="1">Multi-pass membrane protein</topology>
    </subcellularLocation>
</comment>
<keyword evidence="4 5" id="KW-0472">Membrane</keyword>
<evidence type="ECO:0000313" key="8">
    <source>
        <dbReference type="Proteomes" id="UP000092971"/>
    </source>
</evidence>
<keyword evidence="3 5" id="KW-1133">Transmembrane helix</keyword>
<protein>
    <recommendedName>
        <fullName evidence="6">Yip1 domain-containing protein</fullName>
    </recommendedName>
</protein>
<feature type="transmembrane region" description="Helical" evidence="5">
    <location>
        <begin position="44"/>
        <end position="62"/>
    </location>
</feature>
<dbReference type="EMBL" id="CP014672">
    <property type="protein sequence ID" value="ANW99925.1"/>
    <property type="molecule type" value="Genomic_DNA"/>
</dbReference>
<reference evidence="7 8" key="1">
    <citation type="submission" date="2016-02" db="EMBL/GenBank/DDBJ databases">
        <title>Comparison of Clostridium stercorarium subspecies using comparative genomics and transcriptomics.</title>
        <authorList>
            <person name="Schellenberg J."/>
            <person name="Thallinger G."/>
            <person name="Levin D.B."/>
            <person name="Zhang X."/>
            <person name="Alvare G."/>
            <person name="Fristensky B."/>
            <person name="Sparling R."/>
        </authorList>
    </citation>
    <scope>NUCLEOTIDE SEQUENCE [LARGE SCALE GENOMIC DNA]</scope>
    <source>
        <strain evidence="7 8">DSM 2910</strain>
    </source>
</reference>
<name>A0A1B1YGP9_THEST</name>
<feature type="transmembrane region" description="Helical" evidence="5">
    <location>
        <begin position="104"/>
        <end position="125"/>
    </location>
</feature>
<evidence type="ECO:0000259" key="6">
    <source>
        <dbReference type="Pfam" id="PF04893"/>
    </source>
</evidence>
<evidence type="ECO:0000313" key="7">
    <source>
        <dbReference type="EMBL" id="ANW99925.1"/>
    </source>
</evidence>
<sequence>MYENAETSKSIEEAIPERMNIFQRLGSLLFSPKKLFSYTAKRPTLLFPLIVVCILRALGQVLTMDQFYRQYMDIVYNMGKNTGNQIPMDQIENLARGMSIANVFLSPVSSVFEWLILTLILYLIFRLAKCEKGLKKYFSMMAYIMIIPSVGGVLNALYIYFTGDYMLTMVTSLASLLNADTVSNFVYGITSQIEVFNIWTYVLYGIGFTYTGGVQKRLAYIISAAVFIAVTLVLGGSFTLSADVAGLYK</sequence>
<dbReference type="GO" id="GO:0016020">
    <property type="term" value="C:membrane"/>
    <property type="evidence" value="ECO:0007669"/>
    <property type="project" value="UniProtKB-SubCell"/>
</dbReference>
<dbReference type="RefSeq" id="WP_034842492.1">
    <property type="nucleotide sequence ID" value="NZ_CP014672.1"/>
</dbReference>
<organism evidence="7 8">
    <name type="scientific">Thermoclostridium stercorarium subsp. thermolacticum DSM 2910</name>
    <dbReference type="NCBI Taxonomy" id="1121336"/>
    <lineage>
        <taxon>Bacteria</taxon>
        <taxon>Bacillati</taxon>
        <taxon>Bacillota</taxon>
        <taxon>Clostridia</taxon>
        <taxon>Eubacteriales</taxon>
        <taxon>Oscillospiraceae</taxon>
        <taxon>Thermoclostridium</taxon>
    </lineage>
</organism>
<evidence type="ECO:0000256" key="2">
    <source>
        <dbReference type="ARBA" id="ARBA00022692"/>
    </source>
</evidence>
<evidence type="ECO:0000256" key="4">
    <source>
        <dbReference type="ARBA" id="ARBA00023136"/>
    </source>
</evidence>
<feature type="transmembrane region" description="Helical" evidence="5">
    <location>
        <begin position="218"/>
        <end position="240"/>
    </location>
</feature>
<feature type="transmembrane region" description="Helical" evidence="5">
    <location>
        <begin position="185"/>
        <end position="206"/>
    </location>
</feature>